<evidence type="ECO:0000256" key="2">
    <source>
        <dbReference type="ARBA" id="ARBA00022596"/>
    </source>
</evidence>
<comment type="function">
    <text evidence="5">Involved in the maturation of [NiFe] hydrogenases. Required for nickel insertion into the metal center of the hydrogenase.</text>
</comment>
<dbReference type="NCBIfam" id="TIGR00100">
    <property type="entry name" value="hypA"/>
    <property type="match status" value="1"/>
</dbReference>
<keyword evidence="7" id="KW-1185">Reference proteome</keyword>
<evidence type="ECO:0000313" key="6">
    <source>
        <dbReference type="EMBL" id="MBN4068988.1"/>
    </source>
</evidence>
<dbReference type="Gene3D" id="3.30.2320.80">
    <property type="match status" value="1"/>
</dbReference>
<evidence type="ECO:0000256" key="5">
    <source>
        <dbReference type="HAMAP-Rule" id="MF_00213"/>
    </source>
</evidence>
<dbReference type="PIRSF" id="PIRSF004761">
    <property type="entry name" value="Hydrgn_mat_HypA"/>
    <property type="match status" value="1"/>
</dbReference>
<dbReference type="EMBL" id="JAFITO010000102">
    <property type="protein sequence ID" value="MBN4068988.1"/>
    <property type="molecule type" value="Genomic_DNA"/>
</dbReference>
<name>A0ABS3AW28_9BACT</name>
<evidence type="ECO:0000256" key="3">
    <source>
        <dbReference type="ARBA" id="ARBA00022723"/>
    </source>
</evidence>
<accession>A0ABS3AW28</accession>
<dbReference type="Proteomes" id="UP000717534">
    <property type="component" value="Unassembled WGS sequence"/>
</dbReference>
<dbReference type="InterPro" id="IPR020538">
    <property type="entry name" value="Hydgase_Ni_incorp_HypA/HybF_CS"/>
</dbReference>
<protein>
    <recommendedName>
        <fullName evidence="5">Hydrogenase maturation factor HypA</fullName>
    </recommendedName>
</protein>
<keyword evidence="2 5" id="KW-0533">Nickel</keyword>
<reference evidence="6 7" key="1">
    <citation type="submission" date="2021-02" db="EMBL/GenBank/DDBJ databases">
        <title>Activity-based single-cell genomes from oceanic crustal fluid captures similar information to metagenomic and metatranscriptomic surveys with orders of magnitude less sampling.</title>
        <authorList>
            <person name="D'Angelo T.S."/>
            <person name="Orcutt B.N."/>
        </authorList>
    </citation>
    <scope>NUCLEOTIDE SEQUENCE [LARGE SCALE GENOMIC DNA]</scope>
    <source>
        <strain evidence="6">AH-315-G02</strain>
    </source>
</reference>
<comment type="similarity">
    <text evidence="1 5">Belongs to the HypA/HybF family.</text>
</comment>
<dbReference type="HAMAP" id="MF_00213">
    <property type="entry name" value="HypA_HybF"/>
    <property type="match status" value="1"/>
</dbReference>
<keyword evidence="4 5" id="KW-0862">Zinc</keyword>
<feature type="binding site" evidence="5">
    <location>
        <position position="92"/>
    </location>
    <ligand>
        <name>Zn(2+)</name>
        <dbReference type="ChEBI" id="CHEBI:29105"/>
    </ligand>
</feature>
<keyword evidence="3 5" id="KW-0479">Metal-binding</keyword>
<organism evidence="6 7">
    <name type="scientific">Desulfotalea psychrophila</name>
    <dbReference type="NCBI Taxonomy" id="84980"/>
    <lineage>
        <taxon>Bacteria</taxon>
        <taxon>Pseudomonadati</taxon>
        <taxon>Thermodesulfobacteriota</taxon>
        <taxon>Desulfobulbia</taxon>
        <taxon>Desulfobulbales</taxon>
        <taxon>Desulfocapsaceae</taxon>
        <taxon>Desulfotalea</taxon>
    </lineage>
</organism>
<dbReference type="PROSITE" id="PS01249">
    <property type="entry name" value="HYPA"/>
    <property type="match status" value="1"/>
</dbReference>
<feature type="binding site" evidence="5">
    <location>
        <position position="2"/>
    </location>
    <ligand>
        <name>Ni(2+)</name>
        <dbReference type="ChEBI" id="CHEBI:49786"/>
    </ligand>
</feature>
<feature type="binding site" evidence="5">
    <location>
        <position position="89"/>
    </location>
    <ligand>
        <name>Zn(2+)</name>
        <dbReference type="ChEBI" id="CHEBI:29105"/>
    </ligand>
</feature>
<evidence type="ECO:0000256" key="1">
    <source>
        <dbReference type="ARBA" id="ARBA00010748"/>
    </source>
</evidence>
<feature type="binding site" evidence="5">
    <location>
        <position position="76"/>
    </location>
    <ligand>
        <name>Zn(2+)</name>
        <dbReference type="ChEBI" id="CHEBI:29105"/>
    </ligand>
</feature>
<proteinExistence type="inferred from homology"/>
<evidence type="ECO:0000313" key="7">
    <source>
        <dbReference type="Proteomes" id="UP000717534"/>
    </source>
</evidence>
<dbReference type="PANTHER" id="PTHR34535">
    <property type="entry name" value="HYDROGENASE MATURATION FACTOR HYPA"/>
    <property type="match status" value="1"/>
</dbReference>
<comment type="caution">
    <text evidence="6">The sequence shown here is derived from an EMBL/GenBank/DDBJ whole genome shotgun (WGS) entry which is preliminary data.</text>
</comment>
<dbReference type="InterPro" id="IPR000688">
    <property type="entry name" value="HypA/HybF"/>
</dbReference>
<gene>
    <name evidence="5 6" type="primary">hypA</name>
    <name evidence="6" type="ORF">JYU06_05655</name>
</gene>
<dbReference type="PANTHER" id="PTHR34535:SF3">
    <property type="entry name" value="HYDROGENASE MATURATION FACTOR HYPA"/>
    <property type="match status" value="1"/>
</dbReference>
<feature type="binding site" evidence="5">
    <location>
        <position position="73"/>
    </location>
    <ligand>
        <name>Zn(2+)</name>
        <dbReference type="ChEBI" id="CHEBI:29105"/>
    </ligand>
</feature>
<evidence type="ECO:0000256" key="4">
    <source>
        <dbReference type="ARBA" id="ARBA00022833"/>
    </source>
</evidence>
<dbReference type="Pfam" id="PF01155">
    <property type="entry name" value="HypA"/>
    <property type="match status" value="1"/>
</dbReference>
<sequence>MHEYSIIQSLIATCGRVAREHDVKKIVKIYITVGRMSGVDPHFLETSYRFFREETVCEHAEMVVEIEETEAECQDCRKLFPVKDFRFDCPECGSTKSRVTRGKTLQVTHIEAE</sequence>